<proteinExistence type="predicted"/>
<dbReference type="SUPFAM" id="SSF89447">
    <property type="entry name" value="AbrB/MazE/MraZ-like"/>
    <property type="match status" value="1"/>
</dbReference>
<name>A0ABZ0Q548_9LACO</name>
<dbReference type="EMBL" id="CP104778">
    <property type="protein sequence ID" value="WPC22072.1"/>
    <property type="molecule type" value="Genomic_DNA"/>
</dbReference>
<dbReference type="SMART" id="SM00966">
    <property type="entry name" value="SpoVT_AbrB"/>
    <property type="match status" value="1"/>
</dbReference>
<feature type="region of interest" description="Disordered" evidence="1">
    <location>
        <begin position="72"/>
        <end position="95"/>
    </location>
</feature>
<reference evidence="4" key="1">
    <citation type="submission" date="2024-06" db="EMBL/GenBank/DDBJ databases">
        <authorList>
            <person name="Chang H.C."/>
            <person name="Mun S.Y."/>
        </authorList>
    </citation>
    <scope>NUCLEOTIDE SEQUENCE [LARGE SCALE GENOMIC DNA]</scope>
    <source>
        <strain evidence="4">KT1</strain>
    </source>
</reference>
<dbReference type="Proteomes" id="UP001302696">
    <property type="component" value="Chromosome"/>
</dbReference>
<evidence type="ECO:0000313" key="3">
    <source>
        <dbReference type="EMBL" id="WPC22072.1"/>
    </source>
</evidence>
<gene>
    <name evidence="3" type="ORF">N6G96_02315</name>
</gene>
<evidence type="ECO:0000313" key="4">
    <source>
        <dbReference type="Proteomes" id="UP001302696"/>
    </source>
</evidence>
<dbReference type="Gene3D" id="2.10.260.10">
    <property type="match status" value="1"/>
</dbReference>
<sequence>MMDSEKYLGIYKTRRQGNSVTVTIPKEANINAGTELAVTQTSAGIIYVPIKPTKKTNRYATQAAKNYNYQQDIDDLGYDPNTQPPVGSERINDSW</sequence>
<organism evidence="3 4">
    <name type="scientific">Pediococcus inopinatus</name>
    <dbReference type="NCBI Taxonomy" id="114090"/>
    <lineage>
        <taxon>Bacteria</taxon>
        <taxon>Bacillati</taxon>
        <taxon>Bacillota</taxon>
        <taxon>Bacilli</taxon>
        <taxon>Lactobacillales</taxon>
        <taxon>Lactobacillaceae</taxon>
        <taxon>Pediococcus</taxon>
    </lineage>
</organism>
<accession>A0ABZ0Q548</accession>
<evidence type="ECO:0000259" key="2">
    <source>
        <dbReference type="SMART" id="SM00966"/>
    </source>
</evidence>
<dbReference type="RefSeq" id="WP_057773387.1">
    <property type="nucleotide sequence ID" value="NZ_BBIM01000037.1"/>
</dbReference>
<dbReference type="InterPro" id="IPR007159">
    <property type="entry name" value="SpoVT-AbrB_dom"/>
</dbReference>
<dbReference type="InterPro" id="IPR037914">
    <property type="entry name" value="SpoVT-AbrB_sf"/>
</dbReference>
<feature type="domain" description="SpoVT-AbrB" evidence="2">
    <location>
        <begin position="14"/>
        <end position="55"/>
    </location>
</feature>
<protein>
    <recommendedName>
        <fullName evidence="2">SpoVT-AbrB domain-containing protein</fullName>
    </recommendedName>
</protein>
<keyword evidence="4" id="KW-1185">Reference proteome</keyword>
<evidence type="ECO:0000256" key="1">
    <source>
        <dbReference type="SAM" id="MobiDB-lite"/>
    </source>
</evidence>